<dbReference type="SMART" id="SM00184">
    <property type="entry name" value="RING"/>
    <property type="match status" value="1"/>
</dbReference>
<dbReference type="PROSITE" id="PS50089">
    <property type="entry name" value="ZF_RING_2"/>
    <property type="match status" value="1"/>
</dbReference>
<dbReference type="GO" id="GO:0031297">
    <property type="term" value="P:replication fork processing"/>
    <property type="evidence" value="ECO:0007669"/>
    <property type="project" value="TreeGrafter"/>
</dbReference>
<keyword evidence="6" id="KW-1185">Reference proteome</keyword>
<dbReference type="PANTHER" id="PTHR46569">
    <property type="entry name" value="E3 UBIQUITIN-PROTEIN LIGASE TRAIP"/>
    <property type="match status" value="1"/>
</dbReference>
<accession>A0AAD9H064</accession>
<evidence type="ECO:0000313" key="5">
    <source>
        <dbReference type="EMBL" id="KAK1947914.1"/>
    </source>
</evidence>
<keyword evidence="2" id="KW-0175">Coiled coil</keyword>
<keyword evidence="1" id="KW-0479">Metal-binding</keyword>
<feature type="coiled-coil region" evidence="2">
    <location>
        <begin position="94"/>
        <end position="159"/>
    </location>
</feature>
<dbReference type="InterPro" id="IPR013083">
    <property type="entry name" value="Znf_RING/FYVE/PHD"/>
</dbReference>
<dbReference type="EMBL" id="JASMQC010000001">
    <property type="protein sequence ID" value="KAK1947914.1"/>
    <property type="molecule type" value="Genomic_DNA"/>
</dbReference>
<dbReference type="GO" id="GO:0061630">
    <property type="term" value="F:ubiquitin protein ligase activity"/>
    <property type="evidence" value="ECO:0007669"/>
    <property type="project" value="TreeGrafter"/>
</dbReference>
<evidence type="ECO:0000256" key="3">
    <source>
        <dbReference type="SAM" id="MobiDB-lite"/>
    </source>
</evidence>
<feature type="compositionally biased region" description="Polar residues" evidence="3">
    <location>
        <begin position="396"/>
        <end position="410"/>
    </location>
</feature>
<reference evidence="5" key="1">
    <citation type="submission" date="2023-08" db="EMBL/GenBank/DDBJ databases">
        <title>Reference Genome Resource for the Citrus Pathogen Phytophthora citrophthora.</title>
        <authorList>
            <person name="Moller H."/>
            <person name="Coetzee B."/>
            <person name="Rose L.J."/>
            <person name="Van Niekerk J.M."/>
        </authorList>
    </citation>
    <scope>NUCLEOTIDE SEQUENCE</scope>
    <source>
        <strain evidence="5">STE-U-9442</strain>
    </source>
</reference>
<dbReference type="Proteomes" id="UP001259832">
    <property type="component" value="Unassembled WGS sequence"/>
</dbReference>
<dbReference type="Gene3D" id="3.30.40.10">
    <property type="entry name" value="Zinc/RING finger domain, C3HC4 (zinc finger)"/>
    <property type="match status" value="1"/>
</dbReference>
<dbReference type="Pfam" id="PF13923">
    <property type="entry name" value="zf-C3HC4_2"/>
    <property type="match status" value="1"/>
</dbReference>
<comment type="caution">
    <text evidence="5">The sequence shown here is derived from an EMBL/GenBank/DDBJ whole genome shotgun (WGS) entry which is preliminary data.</text>
</comment>
<keyword evidence="1" id="KW-0863">Zinc-finger</keyword>
<dbReference type="GO" id="GO:0005634">
    <property type="term" value="C:nucleus"/>
    <property type="evidence" value="ECO:0007669"/>
    <property type="project" value="TreeGrafter"/>
</dbReference>
<name>A0AAD9H064_9STRA</name>
<dbReference type="GO" id="GO:0016567">
    <property type="term" value="P:protein ubiquitination"/>
    <property type="evidence" value="ECO:0007669"/>
    <property type="project" value="TreeGrafter"/>
</dbReference>
<feature type="region of interest" description="Disordered" evidence="3">
    <location>
        <begin position="376"/>
        <end position="428"/>
    </location>
</feature>
<dbReference type="GO" id="GO:0008270">
    <property type="term" value="F:zinc ion binding"/>
    <property type="evidence" value="ECO:0007669"/>
    <property type="project" value="UniProtKB-KW"/>
</dbReference>
<dbReference type="InterPro" id="IPR052639">
    <property type="entry name" value="TRAIP_ubiq-protein_ligase"/>
</dbReference>
<feature type="compositionally biased region" description="Polar residues" evidence="3">
    <location>
        <begin position="221"/>
        <end position="232"/>
    </location>
</feature>
<dbReference type="SUPFAM" id="SSF57850">
    <property type="entry name" value="RING/U-box"/>
    <property type="match status" value="1"/>
</dbReference>
<sequence length="428" mass="48304">MATSSNQECHICLEELRRDLVAAPCGHVYHHICIIQALQVNTQCPICRGRTRETDLITLYFDVPNANEAPEGELQLPKASGDNVALSSRINTLMERIQWQNKQQERLVDELRRLRSQSEQLLADKQTLAQRVGGLQAGKNELLNKVARYQLELSRQTEAVRRSNVNQSIINFLETCDASALEEEIQNPRELIMALKKACKFRHDQYQKVVKEKTRLKEMLNNKQSQSAQHPGSNARMAKNKARSLEPVTFEGKRAYPSFGTGLQPPVATKKRKIESSTMASSNMDFFDQDDDGTGILGFTPRSESAGFRANAYSDVSIRPPPNARQTFGRSTYNPNQYGAFNTTPLSQPPVQMMGSQAAVCRRGYDETGKLTNFFLPKEGDSRSMSRKKPIPSMLNLLNSQPRTSGPQQRGSDHERQEYALTNWLRNN</sequence>
<keyword evidence="1" id="KW-0862">Zinc</keyword>
<proteinExistence type="predicted"/>
<gene>
    <name evidence="5" type="ORF">P3T76_000204</name>
</gene>
<feature type="domain" description="RING-type" evidence="4">
    <location>
        <begin position="9"/>
        <end position="48"/>
    </location>
</feature>
<dbReference type="GO" id="GO:0090734">
    <property type="term" value="C:site of DNA damage"/>
    <property type="evidence" value="ECO:0007669"/>
    <property type="project" value="TreeGrafter"/>
</dbReference>
<evidence type="ECO:0000313" key="6">
    <source>
        <dbReference type="Proteomes" id="UP001259832"/>
    </source>
</evidence>
<dbReference type="AlphaFoldDB" id="A0AAD9H064"/>
<protein>
    <recommendedName>
        <fullName evidence="4">RING-type domain-containing protein</fullName>
    </recommendedName>
</protein>
<organism evidence="5 6">
    <name type="scientific">Phytophthora citrophthora</name>
    <dbReference type="NCBI Taxonomy" id="4793"/>
    <lineage>
        <taxon>Eukaryota</taxon>
        <taxon>Sar</taxon>
        <taxon>Stramenopiles</taxon>
        <taxon>Oomycota</taxon>
        <taxon>Peronosporomycetes</taxon>
        <taxon>Peronosporales</taxon>
        <taxon>Peronosporaceae</taxon>
        <taxon>Phytophthora</taxon>
    </lineage>
</organism>
<dbReference type="PANTHER" id="PTHR46569:SF1">
    <property type="entry name" value="E3 UBIQUITIN-PROTEIN LIGASE RFWD3-RELATED"/>
    <property type="match status" value="1"/>
</dbReference>
<evidence type="ECO:0000256" key="2">
    <source>
        <dbReference type="SAM" id="Coils"/>
    </source>
</evidence>
<feature type="region of interest" description="Disordered" evidence="3">
    <location>
        <begin position="220"/>
        <end position="242"/>
    </location>
</feature>
<evidence type="ECO:0000256" key="1">
    <source>
        <dbReference type="PROSITE-ProRule" id="PRU00175"/>
    </source>
</evidence>
<evidence type="ECO:0000259" key="4">
    <source>
        <dbReference type="PROSITE" id="PS50089"/>
    </source>
</evidence>
<dbReference type="InterPro" id="IPR001841">
    <property type="entry name" value="Znf_RING"/>
</dbReference>